<dbReference type="PANTHER" id="PTHR43369:SF2">
    <property type="entry name" value="PHOSPHORIBOSYLGLYCINAMIDE FORMYLTRANSFERASE"/>
    <property type="match status" value="1"/>
</dbReference>
<comment type="catalytic activity">
    <reaction evidence="4">
        <text>N(1)-(5-phospho-beta-D-ribosyl)glycinamide + (6R)-10-formyltetrahydrofolate = N(2)-formyl-N(1)-(5-phospho-beta-D-ribosyl)glycinamide + (6S)-5,6,7,8-tetrahydrofolate + H(+)</text>
        <dbReference type="Rhea" id="RHEA:15053"/>
        <dbReference type="ChEBI" id="CHEBI:15378"/>
        <dbReference type="ChEBI" id="CHEBI:57453"/>
        <dbReference type="ChEBI" id="CHEBI:143788"/>
        <dbReference type="ChEBI" id="CHEBI:147286"/>
        <dbReference type="ChEBI" id="CHEBI:195366"/>
        <dbReference type="EC" id="2.1.2.2"/>
    </reaction>
</comment>
<feature type="site" description="Raises pKa of active site His" evidence="4">
    <location>
        <position position="149"/>
    </location>
</feature>
<dbReference type="Gene3D" id="3.40.50.170">
    <property type="entry name" value="Formyl transferase, N-terminal domain"/>
    <property type="match status" value="1"/>
</dbReference>
<feature type="binding site" evidence="4">
    <location>
        <begin position="94"/>
        <end position="97"/>
    </location>
    <ligand>
        <name>(6R)-10-formyltetrahydrofolate</name>
        <dbReference type="ChEBI" id="CHEBI:195366"/>
    </ligand>
</feature>
<feature type="active site" description="Proton donor" evidence="4">
    <location>
        <position position="113"/>
    </location>
</feature>
<dbReference type="Pfam" id="PF00551">
    <property type="entry name" value="Formyl_trans_N"/>
    <property type="match status" value="1"/>
</dbReference>
<proteinExistence type="inferred from homology"/>
<evidence type="ECO:0000256" key="4">
    <source>
        <dbReference type="HAMAP-Rule" id="MF_01930"/>
    </source>
</evidence>
<dbReference type="GO" id="GO:0005829">
    <property type="term" value="C:cytosol"/>
    <property type="evidence" value="ECO:0007669"/>
    <property type="project" value="TreeGrafter"/>
</dbReference>
<comment type="function">
    <text evidence="4">Catalyzes the transfer of a formyl group from 10-formyltetrahydrofolate to 5-phospho-ribosyl-glycinamide (GAR), producing 5-phospho-ribosyl-N-formylglycinamide (FGAR) and tetrahydrofolate.</text>
</comment>
<dbReference type="EMBL" id="JADHOK010000060">
    <property type="protein sequence ID" value="MBL6762021.1"/>
    <property type="molecule type" value="Genomic_DNA"/>
</dbReference>
<evidence type="ECO:0000313" key="7">
    <source>
        <dbReference type="Proteomes" id="UP000785783"/>
    </source>
</evidence>
<feature type="domain" description="Formyl transferase N-terminal" evidence="5">
    <location>
        <begin position="7"/>
        <end position="186"/>
    </location>
</feature>
<dbReference type="AlphaFoldDB" id="A0A937HNN9"/>
<evidence type="ECO:0000259" key="5">
    <source>
        <dbReference type="Pfam" id="PF00551"/>
    </source>
</evidence>
<comment type="caution">
    <text evidence="6">The sequence shown here is derived from an EMBL/GenBank/DDBJ whole genome shotgun (WGS) entry which is preliminary data.</text>
</comment>
<dbReference type="PANTHER" id="PTHR43369">
    <property type="entry name" value="PHOSPHORIBOSYLGLYCINAMIDE FORMYLTRANSFERASE"/>
    <property type="match status" value="1"/>
</dbReference>
<dbReference type="Proteomes" id="UP000785783">
    <property type="component" value="Unassembled WGS sequence"/>
</dbReference>
<dbReference type="InterPro" id="IPR004607">
    <property type="entry name" value="GART"/>
</dbReference>
<evidence type="ECO:0000256" key="1">
    <source>
        <dbReference type="ARBA" id="ARBA00005054"/>
    </source>
</evidence>
<evidence type="ECO:0000313" key="6">
    <source>
        <dbReference type="EMBL" id="MBL6762021.1"/>
    </source>
</evidence>
<organism evidence="6 7">
    <name type="scientific">PS1 clade bacterium</name>
    <dbReference type="NCBI Taxonomy" id="2175152"/>
    <lineage>
        <taxon>Bacteria</taxon>
        <taxon>Pseudomonadati</taxon>
        <taxon>Pseudomonadota</taxon>
        <taxon>Alphaproteobacteria</taxon>
        <taxon>PS1 clade</taxon>
    </lineage>
</organism>
<dbReference type="GO" id="GO:0004644">
    <property type="term" value="F:phosphoribosylglycinamide formyltransferase activity"/>
    <property type="evidence" value="ECO:0007669"/>
    <property type="project" value="UniProtKB-UniRule"/>
</dbReference>
<protein>
    <recommendedName>
        <fullName evidence="4">Phosphoribosylglycinamide formyltransferase</fullName>
        <ecNumber evidence="4">2.1.2.2</ecNumber>
    </recommendedName>
    <alternativeName>
        <fullName evidence="4">5'-phosphoribosylglycinamide transformylase</fullName>
    </alternativeName>
    <alternativeName>
        <fullName evidence="4">GAR transformylase</fullName>
        <shortName evidence="4">GART</shortName>
    </alternativeName>
</protein>
<dbReference type="CDD" id="cd08645">
    <property type="entry name" value="FMT_core_GART"/>
    <property type="match status" value="1"/>
</dbReference>
<dbReference type="NCBIfam" id="TIGR00639">
    <property type="entry name" value="PurN"/>
    <property type="match status" value="1"/>
</dbReference>
<evidence type="ECO:0000256" key="3">
    <source>
        <dbReference type="ARBA" id="ARBA00022755"/>
    </source>
</evidence>
<name>A0A937HNN9_9PROT</name>
<dbReference type="InterPro" id="IPR036477">
    <property type="entry name" value="Formyl_transf_N_sf"/>
</dbReference>
<feature type="binding site" evidence="4">
    <location>
        <position position="111"/>
    </location>
    <ligand>
        <name>(6R)-10-formyltetrahydrofolate</name>
        <dbReference type="ChEBI" id="CHEBI:195366"/>
    </ligand>
</feature>
<feature type="binding site" evidence="4">
    <location>
        <begin position="16"/>
        <end position="18"/>
    </location>
    <ligand>
        <name>N(1)-(5-phospho-beta-D-ribosyl)glycinamide</name>
        <dbReference type="ChEBI" id="CHEBI:143788"/>
    </ligand>
</feature>
<dbReference type="GO" id="GO:0006189">
    <property type="term" value="P:'de novo' IMP biosynthetic process"/>
    <property type="evidence" value="ECO:0007669"/>
    <property type="project" value="UniProtKB-UniRule"/>
</dbReference>
<keyword evidence="2 4" id="KW-0808">Transferase</keyword>
<keyword evidence="3 4" id="KW-0658">Purine biosynthesis</keyword>
<sequence length="196" mass="21202">MSGSPVKIAILFSGRGSNMRTLARHIARDNVPAELVLTVTNRPNAAGIAVAEAEGIACTIIDHEAFDSREAFDAELDATLRATGVELICCAGFMRLLTADFVNGWPDRLLNIHPSLLPKYKGLHTHKRALEAGDAEHGCTIHYMRPQMDDGPIILQKKVPVLADDTPETLAARVIEQEHIAYAQALDIALTKMAGA</sequence>
<dbReference type="InterPro" id="IPR002376">
    <property type="entry name" value="Formyl_transf_N"/>
</dbReference>
<feature type="binding site" evidence="4">
    <location>
        <position position="69"/>
    </location>
    <ligand>
        <name>(6R)-10-formyltetrahydrofolate</name>
        <dbReference type="ChEBI" id="CHEBI:195366"/>
    </ligand>
</feature>
<dbReference type="SUPFAM" id="SSF53328">
    <property type="entry name" value="Formyltransferase"/>
    <property type="match status" value="1"/>
</dbReference>
<evidence type="ECO:0000256" key="2">
    <source>
        <dbReference type="ARBA" id="ARBA00022679"/>
    </source>
</evidence>
<reference evidence="6" key="1">
    <citation type="submission" date="2020-10" db="EMBL/GenBank/DDBJ databases">
        <title>Microbiome of the Black Sea water column analyzed by genome centric metagenomics.</title>
        <authorList>
            <person name="Cabello-Yeves P.J."/>
            <person name="Callieri C."/>
            <person name="Picazo A."/>
            <person name="Mehrshad M."/>
            <person name="Haro-Moreno J.M."/>
            <person name="Roda-Garcia J."/>
            <person name="Dzembekova N."/>
            <person name="Slabakova V."/>
            <person name="Slabakova N."/>
            <person name="Moncheva S."/>
            <person name="Rodriguez-Valera F."/>
        </authorList>
    </citation>
    <scope>NUCLEOTIDE SEQUENCE</scope>
    <source>
        <strain evidence="6">BS307-5m-G5</strain>
    </source>
</reference>
<comment type="similarity">
    <text evidence="4">Belongs to the GART family.</text>
</comment>
<gene>
    <name evidence="4" type="primary">purN</name>
    <name evidence="6" type="ORF">ISQ19_04910</name>
</gene>
<comment type="pathway">
    <text evidence="1 4">Purine metabolism; IMP biosynthesis via de novo pathway; N(2)-formyl-N(1)-(5-phospho-D-ribosyl)glycinamide from N(1)-(5-phospho-D-ribosyl)glycinamide (10-formyl THF route): step 1/1.</text>
</comment>
<accession>A0A937HNN9</accession>
<dbReference type="EC" id="2.1.2.2" evidence="4"/>
<dbReference type="HAMAP" id="MF_01930">
    <property type="entry name" value="PurN"/>
    <property type="match status" value="1"/>
</dbReference>